<accession>A0A5N6MJP2</accession>
<evidence type="ECO:0000313" key="1">
    <source>
        <dbReference type="EMBL" id="KAD3640286.1"/>
    </source>
</evidence>
<keyword evidence="2" id="KW-1185">Reference proteome</keyword>
<name>A0A5N6MJP2_9ASTR</name>
<evidence type="ECO:0000313" key="2">
    <source>
        <dbReference type="Proteomes" id="UP000326396"/>
    </source>
</evidence>
<dbReference type="EMBL" id="SZYD01000015">
    <property type="protein sequence ID" value="KAD3640286.1"/>
    <property type="molecule type" value="Genomic_DNA"/>
</dbReference>
<sequence>MQTTSKQGLKQDGVGCSLDLQDLHNLPWIALGILIRECFSSRKCQARSCQKLHGRAQVVMAAALPPFGPALASLHGRARFMHVRACTAIHGLALPGCTVMQEGASSCISQHCHAWPSTT</sequence>
<comment type="caution">
    <text evidence="1">The sequence shown here is derived from an EMBL/GenBank/DDBJ whole genome shotgun (WGS) entry which is preliminary data.</text>
</comment>
<organism evidence="1 2">
    <name type="scientific">Mikania micrantha</name>
    <name type="common">bitter vine</name>
    <dbReference type="NCBI Taxonomy" id="192012"/>
    <lineage>
        <taxon>Eukaryota</taxon>
        <taxon>Viridiplantae</taxon>
        <taxon>Streptophyta</taxon>
        <taxon>Embryophyta</taxon>
        <taxon>Tracheophyta</taxon>
        <taxon>Spermatophyta</taxon>
        <taxon>Magnoliopsida</taxon>
        <taxon>eudicotyledons</taxon>
        <taxon>Gunneridae</taxon>
        <taxon>Pentapetalae</taxon>
        <taxon>asterids</taxon>
        <taxon>campanulids</taxon>
        <taxon>Asterales</taxon>
        <taxon>Asteraceae</taxon>
        <taxon>Asteroideae</taxon>
        <taxon>Heliantheae alliance</taxon>
        <taxon>Eupatorieae</taxon>
        <taxon>Mikania</taxon>
    </lineage>
</organism>
<proteinExistence type="predicted"/>
<protein>
    <submittedName>
        <fullName evidence="1">Uncharacterized protein</fullName>
    </submittedName>
</protein>
<dbReference type="AlphaFoldDB" id="A0A5N6MJP2"/>
<reference evidence="1 2" key="1">
    <citation type="submission" date="2019-05" db="EMBL/GenBank/DDBJ databases">
        <title>Mikania micrantha, genome provides insights into the molecular mechanism of rapid growth.</title>
        <authorList>
            <person name="Liu B."/>
        </authorList>
    </citation>
    <scope>NUCLEOTIDE SEQUENCE [LARGE SCALE GENOMIC DNA]</scope>
    <source>
        <strain evidence="1">NLD-2019</strain>
        <tissue evidence="1">Leaf</tissue>
    </source>
</reference>
<dbReference type="Proteomes" id="UP000326396">
    <property type="component" value="Linkage Group LG5"/>
</dbReference>
<gene>
    <name evidence="1" type="ORF">E3N88_29509</name>
</gene>